<dbReference type="InterPro" id="IPR044720">
    <property type="entry name" value="HVO_2753-like"/>
</dbReference>
<feature type="domain" description="Small zinc finger protein HVO-2753-like zinc-binding pocket" evidence="1">
    <location>
        <begin position="24"/>
        <end position="69"/>
    </location>
</feature>
<organism evidence="2 3">
    <name type="scientific">Desulfurococcus mucosus (strain ATCC 35584 / DSM 2162 / JCM 9187 / O7/1)</name>
    <dbReference type="NCBI Taxonomy" id="765177"/>
    <lineage>
        <taxon>Archaea</taxon>
        <taxon>Thermoproteota</taxon>
        <taxon>Thermoprotei</taxon>
        <taxon>Desulfurococcales</taxon>
        <taxon>Desulfurococcaceae</taxon>
        <taxon>Desulfurococcus</taxon>
    </lineage>
</organism>
<dbReference type="Pfam" id="PF07754">
    <property type="entry name" value="HVO_2753_ZBP"/>
    <property type="match status" value="1"/>
</dbReference>
<reference evidence="2 3" key="2">
    <citation type="journal article" date="2011" name="Stand. Genomic Sci.">
        <title>Complete genome sequence of Desulfurococcus mucosus type strain (O7/1).</title>
        <authorList>
            <person name="Wirth R."/>
            <person name="Chertkov O."/>
            <person name="Held B."/>
            <person name="Lapidus A."/>
            <person name="Nolan M."/>
            <person name="Lucas S."/>
            <person name="Hammon N."/>
            <person name="Deshpande S."/>
            <person name="Cheng J.F."/>
            <person name="Tapia R."/>
            <person name="Han C."/>
            <person name="Goodwin L."/>
            <person name="Pitluck S."/>
            <person name="Liolios K."/>
            <person name="Ioanna P."/>
            <person name="Ivanova N."/>
            <person name="Mavromatis K."/>
            <person name="Mikhailova N."/>
            <person name="Pati A."/>
            <person name="Chen A."/>
            <person name="Palaniappan K."/>
            <person name="Land M."/>
            <person name="Hauser L."/>
            <person name="Chang Y.J."/>
            <person name="Jeffries C.D."/>
            <person name="Bilek Y."/>
            <person name="Hader T."/>
            <person name="Rohde M."/>
            <person name="Spring S."/>
            <person name="Sikorski J."/>
            <person name="Goker M."/>
            <person name="Woyke T."/>
            <person name="Bristow J."/>
            <person name="Eisen J.A."/>
            <person name="Markowitz V."/>
            <person name="Hugenholtz P."/>
            <person name="Kyrpides N.C."/>
            <person name="Klenk H.P."/>
        </authorList>
    </citation>
    <scope>NUCLEOTIDE SEQUENCE [LARGE SCALE GENOMIC DNA]</scope>
    <source>
        <strain evidence="3">ATCC 35584 / DSM 2162 / JCM 9187 / O7/1</strain>
    </source>
</reference>
<reference evidence="3" key="1">
    <citation type="submission" date="2010-11" db="EMBL/GenBank/DDBJ databases">
        <title>The complete genome of Desulfurococcus mucosus DSM 2162.</title>
        <authorList>
            <consortium name="US DOE Joint Genome Institute (JGI-PGF)"/>
            <person name="Lucas S."/>
            <person name="Copeland A."/>
            <person name="Lapidus A."/>
            <person name="Bruce D."/>
            <person name="Goodwin L."/>
            <person name="Pitluck S."/>
            <person name="Kyrpides N."/>
            <person name="Mavromatis K."/>
            <person name="Pagani I."/>
            <person name="Ivanova N."/>
            <person name="Ovchinnikova G."/>
            <person name="Chertkov O."/>
            <person name="Held B."/>
            <person name="Brettin T."/>
            <person name="Detter J.C."/>
            <person name="Tapia R."/>
            <person name="Han C."/>
            <person name="Land M."/>
            <person name="Hauser L."/>
            <person name="Markowitz V."/>
            <person name="Cheng J.-F."/>
            <person name="Hugenholtz P."/>
            <person name="Woyke T."/>
            <person name="Wu D."/>
            <person name="Wirth R."/>
            <person name="Bilek Y."/>
            <person name="Hader T."/>
            <person name="Klenk H.-P."/>
            <person name="Eisen J.A."/>
        </authorList>
    </citation>
    <scope>NUCLEOTIDE SEQUENCE [LARGE SCALE GENOMIC DNA]</scope>
    <source>
        <strain evidence="3">ATCC 35584 / DSM 2162 / JCM 9187 / O7/1</strain>
    </source>
</reference>
<dbReference type="STRING" id="765177.Desmu_1093"/>
<sequence>MAGYTLKPAEVEVKIGEAATPPVCDSCHRLMEPGEYGVEFYCPNCGKVLIKRCKSCRKLVVEYTCPNCGFRGP</sequence>
<dbReference type="OrthoDB" id="35104at2157"/>
<dbReference type="GeneID" id="10153803"/>
<dbReference type="eggNOG" id="arCOG01989">
    <property type="taxonomic scope" value="Archaea"/>
</dbReference>
<dbReference type="HOGENOM" id="CLU_196471_1_0_2"/>
<dbReference type="NCBIfam" id="NF011481">
    <property type="entry name" value="PRK14890.1"/>
    <property type="match status" value="1"/>
</dbReference>
<evidence type="ECO:0000259" key="1">
    <source>
        <dbReference type="Pfam" id="PF07754"/>
    </source>
</evidence>
<keyword evidence="3" id="KW-1185">Reference proteome</keyword>
<dbReference type="InterPro" id="IPR011668">
    <property type="entry name" value="HVO_2753-like_ZBP"/>
</dbReference>
<gene>
    <name evidence="2" type="ordered locus">Desmu_1093</name>
</gene>
<dbReference type="Proteomes" id="UP000001068">
    <property type="component" value="Chromosome"/>
</dbReference>
<evidence type="ECO:0000313" key="3">
    <source>
        <dbReference type="Proteomes" id="UP000001068"/>
    </source>
</evidence>
<proteinExistence type="predicted"/>
<dbReference type="RefSeq" id="WP_013562617.1">
    <property type="nucleotide sequence ID" value="NC_014961.1"/>
</dbReference>
<protein>
    <recommendedName>
        <fullName evidence="1">Small zinc finger protein HVO-2753-like zinc-binding pocket domain-containing protein</fullName>
    </recommendedName>
</protein>
<accession>E8RA89</accession>
<dbReference type="AlphaFoldDB" id="E8RA89"/>
<dbReference type="EMBL" id="CP002363">
    <property type="protein sequence ID" value="ADV65395.1"/>
    <property type="molecule type" value="Genomic_DNA"/>
</dbReference>
<dbReference type="PANTHER" id="PTHR40733:SF1">
    <property type="entry name" value="SMALL ZINC FINGER PROTEIN HVO-2753-LIKE ZINC-BINDING POCKET DOMAIN-CONTAINING PROTEIN"/>
    <property type="match status" value="1"/>
</dbReference>
<evidence type="ECO:0000313" key="2">
    <source>
        <dbReference type="EMBL" id="ADV65395.1"/>
    </source>
</evidence>
<name>E8RA89_DESM0</name>
<dbReference type="PANTHER" id="PTHR40733">
    <property type="entry name" value="ZINC-RIBBON RNA-BINDING PROTEIN INVOLVED IN TRANSLATION-RELATED"/>
    <property type="match status" value="1"/>
</dbReference>
<dbReference type="KEGG" id="dmu:Desmu_1093"/>